<dbReference type="GO" id="GO:0006508">
    <property type="term" value="P:proteolysis"/>
    <property type="evidence" value="ECO:0007669"/>
    <property type="project" value="UniProtKB-KW"/>
</dbReference>
<dbReference type="Ensembl" id="ENSSPUT00000024585.1">
    <property type="protein sequence ID" value="ENSSPUP00000023057.1"/>
    <property type="gene ID" value="ENSSPUG00000017680.1"/>
</dbReference>
<accession>A0A8D0HNH3</accession>
<dbReference type="PROSITE" id="PS50240">
    <property type="entry name" value="TRYPSIN_DOM"/>
    <property type="match status" value="1"/>
</dbReference>
<dbReference type="SMART" id="SM00020">
    <property type="entry name" value="Tryp_SPc"/>
    <property type="match status" value="1"/>
</dbReference>
<evidence type="ECO:0000256" key="1">
    <source>
        <dbReference type="ARBA" id="ARBA00009228"/>
    </source>
</evidence>
<evidence type="ECO:0000256" key="3">
    <source>
        <dbReference type="RuleBase" id="RU363034"/>
    </source>
</evidence>
<dbReference type="PANTHER" id="PTHR24253:SF119">
    <property type="entry name" value="SERINE PROTEASE 27"/>
    <property type="match status" value="1"/>
</dbReference>
<dbReference type="AlphaFoldDB" id="A0A8D0HNH3"/>
<dbReference type="GeneTree" id="ENSGT00940000162015"/>
<dbReference type="InterPro" id="IPR033116">
    <property type="entry name" value="TRYPSIN_SER"/>
</dbReference>
<dbReference type="GO" id="GO:0004252">
    <property type="term" value="F:serine-type endopeptidase activity"/>
    <property type="evidence" value="ECO:0007669"/>
    <property type="project" value="InterPro"/>
</dbReference>
<dbReference type="GO" id="GO:0035821">
    <property type="term" value="P:modulation of process of another organism"/>
    <property type="evidence" value="ECO:0007669"/>
    <property type="project" value="UniProtKB-ARBA"/>
</dbReference>
<evidence type="ECO:0000313" key="6">
    <source>
        <dbReference type="Proteomes" id="UP000694392"/>
    </source>
</evidence>
<dbReference type="Pfam" id="PF00089">
    <property type="entry name" value="Trypsin"/>
    <property type="match status" value="1"/>
</dbReference>
<dbReference type="InterPro" id="IPR001254">
    <property type="entry name" value="Trypsin_dom"/>
</dbReference>
<organism evidence="5 6">
    <name type="scientific">Sphenodon punctatus</name>
    <name type="common">Tuatara</name>
    <name type="synonym">Hatteria punctata</name>
    <dbReference type="NCBI Taxonomy" id="8508"/>
    <lineage>
        <taxon>Eukaryota</taxon>
        <taxon>Metazoa</taxon>
        <taxon>Chordata</taxon>
        <taxon>Craniata</taxon>
        <taxon>Vertebrata</taxon>
        <taxon>Euteleostomi</taxon>
        <taxon>Lepidosauria</taxon>
        <taxon>Sphenodontia</taxon>
        <taxon>Sphenodontidae</taxon>
        <taxon>Sphenodon</taxon>
    </lineage>
</organism>
<comment type="similarity">
    <text evidence="1">Belongs to the peptidase S1 family. Snake venom subfamily.</text>
</comment>
<name>A0A8D0HNH3_SPHPU</name>
<proteinExistence type="inferred from homology"/>
<reference evidence="5" key="2">
    <citation type="submission" date="2025-09" db="UniProtKB">
        <authorList>
            <consortium name="Ensembl"/>
        </authorList>
    </citation>
    <scope>IDENTIFICATION</scope>
</reference>
<dbReference type="PROSITE" id="PS00135">
    <property type="entry name" value="TRYPSIN_SER"/>
    <property type="match status" value="1"/>
</dbReference>
<dbReference type="CDD" id="cd00190">
    <property type="entry name" value="Tryp_SPc"/>
    <property type="match status" value="1"/>
</dbReference>
<keyword evidence="6" id="KW-1185">Reference proteome</keyword>
<dbReference type="InterPro" id="IPR001314">
    <property type="entry name" value="Peptidase_S1A"/>
</dbReference>
<keyword evidence="3" id="KW-0645">Protease</keyword>
<dbReference type="Gene3D" id="2.40.10.10">
    <property type="entry name" value="Trypsin-like serine proteases"/>
    <property type="match status" value="2"/>
</dbReference>
<evidence type="ECO:0000256" key="2">
    <source>
        <dbReference type="ARBA" id="ARBA00023157"/>
    </source>
</evidence>
<feature type="domain" description="Peptidase S1" evidence="4">
    <location>
        <begin position="34"/>
        <end position="275"/>
    </location>
</feature>
<dbReference type="GO" id="GO:0005576">
    <property type="term" value="C:extracellular region"/>
    <property type="evidence" value="ECO:0007669"/>
    <property type="project" value="UniProtKB-ARBA"/>
</dbReference>
<sequence>FLSRGLFQAIRHPALLEEGTDHPICGRPTALNRNVGGEDSVEGEWPWQASLKMNENHVCGASLITKQWVITAAHCFQNKDPSLYHVVLGANKLENSWRNKVLMDVGEIITHPKYAGEATSGDIALVRLTQPVKFTDYILPICLPAASVSFPPGKKCWVTGWGDINEGQDLPPPQTLQKLQVPIIDTRTCRRLYNIDMGDRLPRKAIQDDMMCAGYAEGMKDTCKGDSGGPLVCKEATEWLLVGIISWGEGCAVRNRPGVYIRVTAYQDWIQQHIPDMEFIGEGRMKNQGAARHCGGWTSTVAALVALLWGV</sequence>
<keyword evidence="3" id="KW-0720">Serine protease</keyword>
<protein>
    <submittedName>
        <fullName evidence="5">Serine protease 27</fullName>
    </submittedName>
</protein>
<evidence type="ECO:0000259" key="4">
    <source>
        <dbReference type="PROSITE" id="PS50240"/>
    </source>
</evidence>
<keyword evidence="3" id="KW-0378">Hydrolase</keyword>
<evidence type="ECO:0000313" key="5">
    <source>
        <dbReference type="Ensembl" id="ENSSPUP00000023057.1"/>
    </source>
</evidence>
<dbReference type="InterPro" id="IPR018114">
    <property type="entry name" value="TRYPSIN_HIS"/>
</dbReference>
<dbReference type="InterPro" id="IPR009003">
    <property type="entry name" value="Peptidase_S1_PA"/>
</dbReference>
<dbReference type="PROSITE" id="PS00134">
    <property type="entry name" value="TRYPSIN_HIS"/>
    <property type="match status" value="1"/>
</dbReference>
<reference evidence="5" key="1">
    <citation type="submission" date="2025-08" db="UniProtKB">
        <authorList>
            <consortium name="Ensembl"/>
        </authorList>
    </citation>
    <scope>IDENTIFICATION</scope>
</reference>
<dbReference type="PRINTS" id="PR00722">
    <property type="entry name" value="CHYMOTRYPSIN"/>
</dbReference>
<dbReference type="FunFam" id="2.40.10.10:FF:000039">
    <property type="entry name" value="Brain-specific serine protease 4"/>
    <property type="match status" value="1"/>
</dbReference>
<keyword evidence="2" id="KW-1015">Disulfide bond</keyword>
<dbReference type="SUPFAM" id="SSF50494">
    <property type="entry name" value="Trypsin-like serine proteases"/>
    <property type="match status" value="1"/>
</dbReference>
<dbReference type="PANTHER" id="PTHR24253">
    <property type="entry name" value="TRANSMEMBRANE PROTEASE SERINE"/>
    <property type="match status" value="1"/>
</dbReference>
<gene>
    <name evidence="5" type="primary">PRSS27</name>
</gene>
<dbReference type="InterPro" id="IPR043504">
    <property type="entry name" value="Peptidase_S1_PA_chymotrypsin"/>
</dbReference>
<dbReference type="Proteomes" id="UP000694392">
    <property type="component" value="Unplaced"/>
</dbReference>